<proteinExistence type="predicted"/>
<evidence type="ECO:0000313" key="3">
    <source>
        <dbReference type="EMBL" id="ERJ61024.1"/>
    </source>
</evidence>
<protein>
    <recommendedName>
        <fullName evidence="2">D-isomer specific 2-hydroxyacid dehydrogenase catalytic domain-containing protein</fullName>
    </recommendedName>
</protein>
<dbReference type="SUPFAM" id="SSF52283">
    <property type="entry name" value="Formate/glycerate dehydrogenase catalytic domain-like"/>
    <property type="match status" value="1"/>
</dbReference>
<dbReference type="Gene3D" id="3.40.50.720">
    <property type="entry name" value="NAD(P)-binding Rossmann-like Domain"/>
    <property type="match status" value="1"/>
</dbReference>
<reference evidence="3 4" key="1">
    <citation type="journal article" date="2013" name="Genome Announc.">
        <title>The Draft Genome Sequence of Sphingomonas paucimobilis Strain HER1398 (Proteobacteria), Host to the Giant PAU Phage, Indicates That It Is a Member of the Genus Sphingobacterium (Bacteroidetes).</title>
        <authorList>
            <person name="White R.A.III."/>
            <person name="Suttle C.A."/>
        </authorList>
    </citation>
    <scope>NUCLEOTIDE SEQUENCE [LARGE SCALE GENOMIC DNA]</scope>
    <source>
        <strain evidence="3 4">HER1398</strain>
    </source>
</reference>
<organism evidence="3 4">
    <name type="scientific">Sphingobacterium paucimobilis HER1398</name>
    <dbReference type="NCBI Taxonomy" id="1346330"/>
    <lineage>
        <taxon>Bacteria</taxon>
        <taxon>Pseudomonadati</taxon>
        <taxon>Bacteroidota</taxon>
        <taxon>Sphingobacteriia</taxon>
        <taxon>Sphingobacteriales</taxon>
        <taxon>Sphingobacteriaceae</taxon>
        <taxon>Sphingobacterium</taxon>
    </lineage>
</organism>
<dbReference type="STRING" id="1346330.M472_19915"/>
<comment type="caution">
    <text evidence="3">The sequence shown here is derived from an EMBL/GenBank/DDBJ whole genome shotgun (WGS) entry which is preliminary data.</text>
</comment>
<dbReference type="EMBL" id="ATDL01000004">
    <property type="protein sequence ID" value="ERJ61024.1"/>
    <property type="molecule type" value="Genomic_DNA"/>
</dbReference>
<dbReference type="GO" id="GO:0051287">
    <property type="term" value="F:NAD binding"/>
    <property type="evidence" value="ECO:0007669"/>
    <property type="project" value="InterPro"/>
</dbReference>
<dbReference type="eggNOG" id="COG1052">
    <property type="taxonomic scope" value="Bacteria"/>
</dbReference>
<feature type="domain" description="D-isomer specific 2-hydroxyacid dehydrogenase catalytic" evidence="2">
    <location>
        <begin position="13"/>
        <end position="105"/>
    </location>
</feature>
<dbReference type="Pfam" id="PF00389">
    <property type="entry name" value="2-Hacid_dh"/>
    <property type="match status" value="1"/>
</dbReference>
<sequence length="148" mass="16667">MISVASMRVVAYNIKEFEKELLAKANAKVHDLTLISNGLSFSTIHYAKGKEVIIISDEDQLDRPLLEALWQIGVRKIITRSMTLNHIDIHYASTLKMHIANTPSKDPSPESIAMQTIVNLHNWGNNKCLGNACHCSFDCENKKHLLNK</sequence>
<evidence type="ECO:0000256" key="1">
    <source>
        <dbReference type="ARBA" id="ARBA00023027"/>
    </source>
</evidence>
<dbReference type="AlphaFoldDB" id="U2J7Y8"/>
<dbReference type="InterPro" id="IPR006139">
    <property type="entry name" value="D-isomer_2_OHA_DH_cat_dom"/>
</dbReference>
<dbReference type="PANTHER" id="PTHR43026:SF1">
    <property type="entry name" value="2-HYDROXYACID DEHYDROGENASE HOMOLOG 1-RELATED"/>
    <property type="match status" value="1"/>
</dbReference>
<gene>
    <name evidence="3" type="ORF">M472_19915</name>
</gene>
<dbReference type="PATRIC" id="fig|1346330.5.peg.944"/>
<evidence type="ECO:0000313" key="4">
    <source>
        <dbReference type="Proteomes" id="UP000016584"/>
    </source>
</evidence>
<accession>U2J7Y8</accession>
<name>U2J7Y8_9SPHI</name>
<evidence type="ECO:0000259" key="2">
    <source>
        <dbReference type="Pfam" id="PF00389"/>
    </source>
</evidence>
<dbReference type="Proteomes" id="UP000016584">
    <property type="component" value="Unassembled WGS sequence"/>
</dbReference>
<dbReference type="PANTHER" id="PTHR43026">
    <property type="entry name" value="2-HYDROXYACID DEHYDROGENASE HOMOLOG 1-RELATED"/>
    <property type="match status" value="1"/>
</dbReference>
<keyword evidence="4" id="KW-1185">Reference proteome</keyword>
<keyword evidence="1" id="KW-0520">NAD</keyword>
<dbReference type="InterPro" id="IPR058205">
    <property type="entry name" value="D-LDH-like"/>
</dbReference>
<dbReference type="GO" id="GO:0008720">
    <property type="term" value="F:D-lactate dehydrogenase (NAD+) activity"/>
    <property type="evidence" value="ECO:0007669"/>
    <property type="project" value="TreeGrafter"/>
</dbReference>